<dbReference type="AlphaFoldDB" id="A0AAU7VNM4"/>
<accession>A0AAU7VNM4</accession>
<reference evidence="1" key="1">
    <citation type="journal article" date="2013" name="Extremophiles">
        <title>Proteinivorax tanatarense gen. nov., sp. nov., an anaerobic, haloalkaliphilic, proteolytic bacterium isolated from a decaying algal bloom, and proposal of Proteinivoraceae fam. nov.</title>
        <authorList>
            <person name="Kevbrin V."/>
            <person name="Boltyanskaya Y."/>
            <person name="Zhilina T."/>
            <person name="Kolganova T."/>
            <person name="Lavrentjeva E."/>
            <person name="Kuznetsov B."/>
        </authorList>
    </citation>
    <scope>NUCLEOTIDE SEQUENCE</scope>
    <source>
        <strain evidence="1">Z-910T</strain>
    </source>
</reference>
<proteinExistence type="predicted"/>
<reference evidence="1" key="2">
    <citation type="submission" date="2024-06" db="EMBL/GenBank/DDBJ databases">
        <authorList>
            <person name="Petrova K.O."/>
            <person name="Toshchakov S.V."/>
            <person name="Boltjanskaja Y.V."/>
            <person name="Kevbrin V."/>
        </authorList>
    </citation>
    <scope>NUCLEOTIDE SEQUENCE</scope>
    <source>
        <strain evidence="1">Z-910T</strain>
    </source>
</reference>
<name>A0AAU7VNM4_9FIRM</name>
<dbReference type="EMBL" id="CP158367">
    <property type="protein sequence ID" value="XBX75358.1"/>
    <property type="molecule type" value="Genomic_DNA"/>
</dbReference>
<gene>
    <name evidence="1" type="ORF">PRVXT_000477</name>
</gene>
<dbReference type="RefSeq" id="WP_350344103.1">
    <property type="nucleotide sequence ID" value="NZ_CP158367.1"/>
</dbReference>
<evidence type="ECO:0000313" key="1">
    <source>
        <dbReference type="EMBL" id="XBX75358.1"/>
    </source>
</evidence>
<sequence>MLRVCLGNQFVMLFPQAMNYLLRQGGDVMATVEGNSFPEDYCVLHWLG</sequence>
<organism evidence="1">
    <name type="scientific">Proteinivorax tanatarense</name>
    <dbReference type="NCBI Taxonomy" id="1260629"/>
    <lineage>
        <taxon>Bacteria</taxon>
        <taxon>Bacillati</taxon>
        <taxon>Bacillota</taxon>
        <taxon>Clostridia</taxon>
        <taxon>Eubacteriales</taxon>
        <taxon>Proteinivoracaceae</taxon>
        <taxon>Proteinivorax</taxon>
    </lineage>
</organism>
<protein>
    <submittedName>
        <fullName evidence="1">Uncharacterized protein</fullName>
    </submittedName>
</protein>